<dbReference type="VEuPathDB" id="FungiDB:MSYG_2228"/>
<dbReference type="PANTHER" id="PTHR12975">
    <property type="entry name" value="TRANSPORT PROTEIN TRAPP"/>
    <property type="match status" value="1"/>
</dbReference>
<dbReference type="InterPro" id="IPR024420">
    <property type="entry name" value="TRAPP_III_complex_Trs85"/>
</dbReference>
<reference evidence="3" key="1">
    <citation type="journal article" date="2017" name="Nucleic Acids Res.">
        <title>Proteogenomics produces comprehensive and highly accurate protein-coding gene annotation in a complete genome assembly of Malassezia sympodialis.</title>
        <authorList>
            <person name="Zhu Y."/>
            <person name="Engstroem P.G."/>
            <person name="Tellgren-Roth C."/>
            <person name="Baudo C.D."/>
            <person name="Kennell J.C."/>
            <person name="Sun S."/>
            <person name="Billmyre R.B."/>
            <person name="Schroeder M.S."/>
            <person name="Andersson A."/>
            <person name="Holm T."/>
            <person name="Sigurgeirsson B."/>
            <person name="Wu G."/>
            <person name="Sankaranarayanan S.R."/>
            <person name="Siddharthan R."/>
            <person name="Sanyal K."/>
            <person name="Lundeberg J."/>
            <person name="Nystedt B."/>
            <person name="Boekhout T."/>
            <person name="Dawson T.L. Jr."/>
            <person name="Heitman J."/>
            <person name="Scheynius A."/>
            <person name="Lehtioe J."/>
        </authorList>
    </citation>
    <scope>NUCLEOTIDE SEQUENCE [LARGE SCALE GENOMIC DNA]</scope>
    <source>
        <strain evidence="3">ATCC 42132</strain>
    </source>
</reference>
<protein>
    <recommendedName>
        <fullName evidence="1">TPPC8 first Ig-like domain-containing protein</fullName>
    </recommendedName>
</protein>
<dbReference type="PANTHER" id="PTHR12975:SF6">
    <property type="entry name" value="TRAFFICKING PROTEIN PARTICLE COMPLEX SUBUNIT 8"/>
    <property type="match status" value="1"/>
</dbReference>
<evidence type="ECO:0000313" key="3">
    <source>
        <dbReference type="Proteomes" id="UP000186303"/>
    </source>
</evidence>
<evidence type="ECO:0000313" key="2">
    <source>
        <dbReference type="EMBL" id="SHO77886.1"/>
    </source>
</evidence>
<dbReference type="Pfam" id="PF24545">
    <property type="entry name" value="Ig_TPPC8_1st"/>
    <property type="match status" value="1"/>
</dbReference>
<dbReference type="Proteomes" id="UP000186303">
    <property type="component" value="Chromosome 3"/>
</dbReference>
<dbReference type="STRING" id="1230383.A0A1M8A602"/>
<sequence length="1202" mass="134467">MEDSIVHRALCPRIAVLTSPDVDSSVHANGATHLVDLLRPFEHATENVTLRTSQLETRVAPVYPVRFDRLDAFKYQDGLDIWGEFLDMIQRSFHDNPVEDTVAVPLDPGDMDRATWQTQVQKAPNLFRHFMSHILHFRPLWPHDTMSHPCALVLAVTSHGPDPLNAFASLYETCQKSEIFAQQAYMESNLLRCYLVLHDCAQLGSDMTRSMAVLDEVRKTYGVHCALLPINSANGPDEDAAAFFAAAFDVTDPRNAPETPSIPRGAALSMDDIQRLRAYVREFIIKSLVPFLESTVHHLGEQVAAQRKGLTGRLLGAGRKFFAGRTGTSTQGIDATQGIYPANSTTAQTRRLADLAMHVRDYRLAVQMYEAARRDFQSDQAAWYSAFAAEMLCISRLLYSFTSKSSQGSLEPLLMAACDEFASSRAGAWFSLRAAVLYAHLQHVVGDHYSAAIAYLRVADSSDEVTRALLLEHASWAYLRMSRPHLRRSAAALLRAASQYNSCGQKTLALRAFSRLQDYYRTRHSSLHDYTLFQKSILYHTLGLMDEALQDLLPLLHGCMPDVDESRLRTLESLAAVANKTIVSLPTPLIRTEETRIVTMGQTEGVPVAAVQEPFQVHFTVANTFGVQLRMSDVQFHFVIDDTDAPVEADHTVDTLLWAPYECSPIQVPISLRTKGMVRLDRITYKLMDVLPVTQSLAKQGPRLNKTPEQRRSRMYGRDTSLLVQIRESIPRIQCTVNAPPRAAVGELVEVTLTLKNVSTSSARNISLVSSPCHLMPVPTASSKLKLPWRIPTPTPIPLDDLASHVSVPICFQFPVLSLGTEYLTWQIQYHSDQGEIFTTRLEHEIHTFPMLEAQVSYKLARSVQPQYHLRLTIKNISQDPIEITGIAFASLQWQLSLDFNQISLNSGHAAQWLVYGQRKQGLDTLRTTVELLRPFFQGREVPVHPPELPMQVFKYGEGPVQSLLHWPALYAAVRNVHRRYEVEKWYDCLPTQVQEEVLPLMDSNQVDIIVAWRAASGVVGEALVSGAYLGFRDDAVSSIQALDYLLHQVPSTRAMYTETDMEKQAAREQLAESPLMPTTCPLSVLTGTLKLTVPDHAHALQLPLYVRNESPWPLSCTLWLEPATDVQAVPHVSWLGKTTHHILVPGWCAEKVSVKVLVDGPGTYRLGNWRIEARMCDGETPVRSFSTAGSLTTPFIAYGQE</sequence>
<dbReference type="Pfam" id="PF12739">
    <property type="entry name" value="TRAPPC-Trs85"/>
    <property type="match status" value="1"/>
</dbReference>
<dbReference type="EMBL" id="LT671823">
    <property type="protein sequence ID" value="SHO77886.1"/>
    <property type="molecule type" value="Genomic_DNA"/>
</dbReference>
<dbReference type="OMA" id="ICTHMAT"/>
<feature type="domain" description="TPPC8 first Ig-like" evidence="1">
    <location>
        <begin position="604"/>
        <end position="740"/>
    </location>
</feature>
<dbReference type="AlphaFoldDB" id="A0A1M8A602"/>
<dbReference type="InterPro" id="IPR058541">
    <property type="entry name" value="Ig_TPPC8_1st"/>
</dbReference>
<name>A0A1M8A602_MALS4</name>
<keyword evidence="3" id="KW-1185">Reference proteome</keyword>
<gene>
    <name evidence="2" type="ORF">MSYG_2228</name>
</gene>
<evidence type="ECO:0000259" key="1">
    <source>
        <dbReference type="Pfam" id="PF24545"/>
    </source>
</evidence>
<accession>A0A1M8A602</accession>
<organism evidence="2 3">
    <name type="scientific">Malassezia sympodialis (strain ATCC 42132)</name>
    <name type="common">Atopic eczema-associated yeast</name>
    <dbReference type="NCBI Taxonomy" id="1230383"/>
    <lineage>
        <taxon>Eukaryota</taxon>
        <taxon>Fungi</taxon>
        <taxon>Dikarya</taxon>
        <taxon>Basidiomycota</taxon>
        <taxon>Ustilaginomycotina</taxon>
        <taxon>Malasseziomycetes</taxon>
        <taxon>Malasseziales</taxon>
        <taxon>Malasseziaceae</taxon>
        <taxon>Malassezia</taxon>
    </lineage>
</organism>
<proteinExistence type="predicted"/>
<dbReference type="GO" id="GO:1990072">
    <property type="term" value="C:TRAPPIII protein complex"/>
    <property type="evidence" value="ECO:0007669"/>
    <property type="project" value="TreeGrafter"/>
</dbReference>
<dbReference type="OrthoDB" id="203724at2759"/>